<organism evidence="1 2">
    <name type="scientific">Candidatus Epulonipiscium fishelsonii</name>
    <dbReference type="NCBI Taxonomy" id="77094"/>
    <lineage>
        <taxon>Bacteria</taxon>
        <taxon>Bacillati</taxon>
        <taxon>Bacillota</taxon>
        <taxon>Clostridia</taxon>
        <taxon>Lachnospirales</taxon>
        <taxon>Lachnospiraceae</taxon>
        <taxon>Candidatus Epulonipiscium</taxon>
    </lineage>
</organism>
<keyword evidence="2" id="KW-1185">Reference proteome</keyword>
<gene>
    <name evidence="1" type="ORF">AN396_11120</name>
</gene>
<evidence type="ECO:0000313" key="2">
    <source>
        <dbReference type="Proteomes" id="UP000188605"/>
    </source>
</evidence>
<proteinExistence type="predicted"/>
<accession>A0ACC8X8U1</accession>
<protein>
    <submittedName>
        <fullName evidence="1">Uncharacterized protein</fullName>
    </submittedName>
</protein>
<comment type="caution">
    <text evidence="1">The sequence shown here is derived from an EMBL/GenBank/DDBJ whole genome shotgun (WGS) entry which is preliminary data.</text>
</comment>
<dbReference type="EMBL" id="LJDB01000091">
    <property type="protein sequence ID" value="ONI38253.1"/>
    <property type="molecule type" value="Genomic_DNA"/>
</dbReference>
<sequence>MNIFAQFSLIFAVYIAGECIASILPFTFPASIISLILMYGLLSTKLIKVHQLNEAVNFVLINMGIIFLPPIAGVINYSDLIKSSFVSFIVISIVSSLLAFFATGWTAQLIIRFREKRG</sequence>
<dbReference type="Proteomes" id="UP000188605">
    <property type="component" value="Unassembled WGS sequence"/>
</dbReference>
<reference evidence="1" key="1">
    <citation type="submission" date="2016-08" db="EMBL/GenBank/DDBJ databases">
        <authorList>
            <person name="Ngugi D.K."/>
            <person name="Miyake S."/>
            <person name="Stingl U."/>
        </authorList>
    </citation>
    <scope>NUCLEOTIDE SEQUENCE</scope>
    <source>
        <strain evidence="1">SCG-B11WGA-EpuloA1</strain>
    </source>
</reference>
<name>A0ACC8X8U1_9FIRM</name>
<evidence type="ECO:0000313" key="1">
    <source>
        <dbReference type="EMBL" id="ONI38253.1"/>
    </source>
</evidence>